<dbReference type="Pfam" id="PF03602">
    <property type="entry name" value="Cons_hypoth95"/>
    <property type="match status" value="1"/>
</dbReference>
<keyword evidence="4 5" id="KW-0949">S-adenosyl-L-methionine</keyword>
<proteinExistence type="inferred from homology"/>
<sequence>MPHGTRPAGKPDRRDKQARPKQALRPEILHIENLAAGGAGVARLADRTAVFVPGTAPGERVEAEVDRNTRPARGRLLRVIEASPDRVDPTCLHVDACGGCDFMHLSPRAQEAAHAEIVRSAVAHATGEAPPAIHVHAAPEPLGYRTRARLYVRGERGRVRIGYRAPGSHTLVATPTCIVLASSIAGALDEIPAALAGSTGEGDVQVARGAGGRLVVDVTWRGEIAPAAWTAIDRRVAEGAWAGARVRMEGAKTPAVFGDPRPVLEGADGAPLVIAAGSFAQSSDHGATLLARRVAELARADVDAPREGADEATNGHVLELFAGSGTLSILLARGAASFVAVESDEGAARSARENLAARDLAGKVVATDADAYPVPPRVDVVVLDPPRAGAEGATAAIAASRVQRIVYVACDPATLARDLGVLSRAGFSLTHLETVELFPQTSHVETVARLVRRRGAR</sequence>
<protein>
    <submittedName>
        <fullName evidence="9">Class I SAM-dependent RNA methyltransferase</fullName>
    </submittedName>
</protein>
<feature type="binding site" evidence="5">
    <location>
        <position position="384"/>
    </location>
    <ligand>
        <name>S-adenosyl-L-methionine</name>
        <dbReference type="ChEBI" id="CHEBI:59789"/>
    </ligand>
</feature>
<evidence type="ECO:0000256" key="7">
    <source>
        <dbReference type="SAM" id="MobiDB-lite"/>
    </source>
</evidence>
<evidence type="ECO:0000256" key="6">
    <source>
        <dbReference type="PROSITE-ProRule" id="PRU10015"/>
    </source>
</evidence>
<keyword evidence="11" id="KW-1185">Reference proteome</keyword>
<dbReference type="InterPro" id="IPR002792">
    <property type="entry name" value="TRAM_dom"/>
</dbReference>
<dbReference type="Gene3D" id="2.40.50.1070">
    <property type="match status" value="1"/>
</dbReference>
<dbReference type="GO" id="GO:0070041">
    <property type="term" value="F:rRNA (uridine-C5-)-methyltransferase activity"/>
    <property type="evidence" value="ECO:0007669"/>
    <property type="project" value="TreeGrafter"/>
</dbReference>
<gene>
    <name evidence="10" type="ORF">E8A74_18505</name>
    <name evidence="9" type="ORF">E8A74_50035</name>
</gene>
<comment type="similarity">
    <text evidence="5">Belongs to the class I-like SAM-binding methyltransferase superfamily. RNA M5U methyltransferase family.</text>
</comment>
<dbReference type="PROSITE" id="PS51687">
    <property type="entry name" value="SAM_MT_RNA_M5U"/>
    <property type="match status" value="1"/>
</dbReference>
<dbReference type="PANTHER" id="PTHR11061:SF49">
    <property type="entry name" value="23S RRNA (URACIL(1939)-C(5))-METHYLTRANSFERASE RLMD"/>
    <property type="match status" value="1"/>
</dbReference>
<evidence type="ECO:0000259" key="8">
    <source>
        <dbReference type="PROSITE" id="PS50926"/>
    </source>
</evidence>
<keyword evidence="1" id="KW-0408">Iron</keyword>
<evidence type="ECO:0000256" key="2">
    <source>
        <dbReference type="ARBA" id="ARBA00022603"/>
    </source>
</evidence>
<dbReference type="Pfam" id="PF01938">
    <property type="entry name" value="TRAM"/>
    <property type="match status" value="1"/>
</dbReference>
<dbReference type="GO" id="GO:0070475">
    <property type="term" value="P:rRNA base methylation"/>
    <property type="evidence" value="ECO:0007669"/>
    <property type="project" value="TreeGrafter"/>
</dbReference>
<dbReference type="EMBL" id="SSMQ01000129">
    <property type="protein sequence ID" value="TKC93027.1"/>
    <property type="molecule type" value="Genomic_DNA"/>
</dbReference>
<dbReference type="AlphaFoldDB" id="A0A4U1IH46"/>
<reference evidence="9 11" key="1">
    <citation type="submission" date="2019-04" db="EMBL/GenBank/DDBJ databases">
        <authorList>
            <person name="Li Y."/>
            <person name="Wang J."/>
        </authorList>
    </citation>
    <scope>NUCLEOTIDE SEQUENCE [LARGE SCALE GENOMIC DNA]</scope>
    <source>
        <strain evidence="9 11">DSM 14668</strain>
    </source>
</reference>
<dbReference type="Gene3D" id="3.40.50.150">
    <property type="entry name" value="Vaccinia Virus protein VP39"/>
    <property type="match status" value="1"/>
</dbReference>
<evidence type="ECO:0000256" key="3">
    <source>
        <dbReference type="ARBA" id="ARBA00022679"/>
    </source>
</evidence>
<evidence type="ECO:0000256" key="1">
    <source>
        <dbReference type="ARBA" id="ARBA00022485"/>
    </source>
</evidence>
<keyword evidence="1" id="KW-0479">Metal-binding</keyword>
<dbReference type="PROSITE" id="PS01230">
    <property type="entry name" value="TRMA_1"/>
    <property type="match status" value="1"/>
</dbReference>
<feature type="compositionally biased region" description="Basic and acidic residues" evidence="7">
    <location>
        <begin position="9"/>
        <end position="18"/>
    </location>
</feature>
<feature type="region of interest" description="Disordered" evidence="7">
    <location>
        <begin position="1"/>
        <end position="24"/>
    </location>
</feature>
<evidence type="ECO:0000256" key="4">
    <source>
        <dbReference type="ARBA" id="ARBA00022691"/>
    </source>
</evidence>
<evidence type="ECO:0000313" key="10">
    <source>
        <dbReference type="EMBL" id="TKD07432.1"/>
    </source>
</evidence>
<evidence type="ECO:0000313" key="11">
    <source>
        <dbReference type="Proteomes" id="UP000309215"/>
    </source>
</evidence>
<feature type="domain" description="TRAM" evidence="8">
    <location>
        <begin position="20"/>
        <end position="78"/>
    </location>
</feature>
<keyword evidence="2 5" id="KW-0489">Methyltransferase</keyword>
<dbReference type="PROSITE" id="PS50926">
    <property type="entry name" value="TRAM"/>
    <property type="match status" value="1"/>
</dbReference>
<organism evidence="9 11">
    <name type="scientific">Polyangium fumosum</name>
    <dbReference type="NCBI Taxonomy" id="889272"/>
    <lineage>
        <taxon>Bacteria</taxon>
        <taxon>Pseudomonadati</taxon>
        <taxon>Myxococcota</taxon>
        <taxon>Polyangia</taxon>
        <taxon>Polyangiales</taxon>
        <taxon>Polyangiaceae</taxon>
        <taxon>Polyangium</taxon>
    </lineage>
</organism>
<dbReference type="Gene3D" id="2.40.50.140">
    <property type="entry name" value="Nucleic acid-binding proteins"/>
    <property type="match status" value="1"/>
</dbReference>
<dbReference type="EMBL" id="SSMQ01000017">
    <property type="protein sequence ID" value="TKD07432.1"/>
    <property type="molecule type" value="Genomic_DNA"/>
</dbReference>
<dbReference type="CDD" id="cd02440">
    <property type="entry name" value="AdoMet_MTases"/>
    <property type="match status" value="1"/>
</dbReference>
<keyword evidence="1" id="KW-0004">4Fe-4S</keyword>
<dbReference type="InterPro" id="IPR012340">
    <property type="entry name" value="NA-bd_OB-fold"/>
</dbReference>
<keyword evidence="3 5" id="KW-0808">Transferase</keyword>
<dbReference type="OrthoDB" id="9804590at2"/>
<accession>A0A4U1IH46</accession>
<dbReference type="InterPro" id="IPR029063">
    <property type="entry name" value="SAM-dependent_MTases_sf"/>
</dbReference>
<feature type="binding site" evidence="5">
    <location>
        <position position="281"/>
    </location>
    <ligand>
        <name>S-adenosyl-L-methionine</name>
        <dbReference type="ChEBI" id="CHEBI:59789"/>
    </ligand>
</feature>
<dbReference type="InterPro" id="IPR030390">
    <property type="entry name" value="MeTrfase_TrmA_AS"/>
</dbReference>
<dbReference type="Proteomes" id="UP000309215">
    <property type="component" value="Unassembled WGS sequence"/>
</dbReference>
<comment type="caution">
    <text evidence="9">The sequence shown here is derived from an EMBL/GenBank/DDBJ whole genome shotgun (WGS) entry which is preliminary data.</text>
</comment>
<dbReference type="InterPro" id="IPR010280">
    <property type="entry name" value="U5_MeTrfase_fam"/>
</dbReference>
<name>A0A4U1IH46_9BACT</name>
<dbReference type="PANTHER" id="PTHR11061">
    <property type="entry name" value="RNA M5U METHYLTRANSFERASE"/>
    <property type="match status" value="1"/>
</dbReference>
<dbReference type="SUPFAM" id="SSF53335">
    <property type="entry name" value="S-adenosyl-L-methionine-dependent methyltransferases"/>
    <property type="match status" value="1"/>
</dbReference>
<feature type="binding site" evidence="5">
    <location>
        <position position="321"/>
    </location>
    <ligand>
        <name>S-adenosyl-L-methionine</name>
        <dbReference type="ChEBI" id="CHEBI:59789"/>
    </ligand>
</feature>
<keyword evidence="1" id="KW-0411">Iron-sulfur</keyword>
<evidence type="ECO:0000256" key="5">
    <source>
        <dbReference type="PROSITE-ProRule" id="PRU01024"/>
    </source>
</evidence>
<feature type="active site" description="Nucleophile" evidence="5">
    <location>
        <position position="410"/>
    </location>
</feature>
<feature type="binding site" evidence="5">
    <location>
        <position position="342"/>
    </location>
    <ligand>
        <name>S-adenosyl-L-methionine</name>
        <dbReference type="ChEBI" id="CHEBI:59789"/>
    </ligand>
</feature>
<dbReference type="RefSeq" id="WP_136930348.1">
    <property type="nucleotide sequence ID" value="NZ_SSMQ01000017.1"/>
</dbReference>
<dbReference type="SUPFAM" id="SSF50249">
    <property type="entry name" value="Nucleic acid-binding proteins"/>
    <property type="match status" value="1"/>
</dbReference>
<evidence type="ECO:0000313" key="9">
    <source>
        <dbReference type="EMBL" id="TKC93027.1"/>
    </source>
</evidence>
<feature type="active site" evidence="6">
    <location>
        <position position="410"/>
    </location>
</feature>